<dbReference type="Gene3D" id="3.40.140.10">
    <property type="entry name" value="Cytidine Deaminase, domain 2"/>
    <property type="match status" value="1"/>
</dbReference>
<evidence type="ECO:0000256" key="1">
    <source>
        <dbReference type="ARBA" id="ARBA00010243"/>
    </source>
</evidence>
<protein>
    <submittedName>
        <fullName evidence="9">DNA repair protein RadC</fullName>
    </submittedName>
</protein>
<dbReference type="InterPro" id="IPR037518">
    <property type="entry name" value="MPN"/>
</dbReference>
<dbReference type="PANTHER" id="PTHR30471">
    <property type="entry name" value="DNA REPAIR PROTEIN RADC"/>
    <property type="match status" value="1"/>
</dbReference>
<evidence type="ECO:0000256" key="4">
    <source>
        <dbReference type="ARBA" id="ARBA00022801"/>
    </source>
</evidence>
<dbReference type="OrthoDB" id="9804482at2"/>
<keyword evidence="3" id="KW-0479">Metal-binding</keyword>
<dbReference type="InterPro" id="IPR020891">
    <property type="entry name" value="UPF0758_CS"/>
</dbReference>
<feature type="domain" description="MPN" evidence="8">
    <location>
        <begin position="97"/>
        <end position="219"/>
    </location>
</feature>
<dbReference type="PANTHER" id="PTHR30471:SF3">
    <property type="entry name" value="UPF0758 PROTEIN YEES-RELATED"/>
    <property type="match status" value="1"/>
</dbReference>
<keyword evidence="2" id="KW-0645">Protease</keyword>
<dbReference type="EMBL" id="RLII01000010">
    <property type="protein sequence ID" value="RXE59031.1"/>
    <property type="molecule type" value="Genomic_DNA"/>
</dbReference>
<proteinExistence type="inferred from homology"/>
<evidence type="ECO:0000313" key="9">
    <source>
        <dbReference type="EMBL" id="RXE59031.1"/>
    </source>
</evidence>
<dbReference type="PROSITE" id="PS50249">
    <property type="entry name" value="MPN"/>
    <property type="match status" value="1"/>
</dbReference>
<evidence type="ECO:0000259" key="8">
    <source>
        <dbReference type="PROSITE" id="PS50249"/>
    </source>
</evidence>
<dbReference type="Pfam" id="PF20582">
    <property type="entry name" value="UPF0758_N"/>
    <property type="match status" value="1"/>
</dbReference>
<dbReference type="InterPro" id="IPR025657">
    <property type="entry name" value="RadC_JAB"/>
</dbReference>
<dbReference type="AlphaFoldDB" id="A0A4Q0I469"/>
<evidence type="ECO:0000256" key="3">
    <source>
        <dbReference type="ARBA" id="ARBA00022723"/>
    </source>
</evidence>
<dbReference type="Pfam" id="PF04002">
    <property type="entry name" value="RadC"/>
    <property type="match status" value="1"/>
</dbReference>
<dbReference type="GO" id="GO:0046872">
    <property type="term" value="F:metal ion binding"/>
    <property type="evidence" value="ECO:0007669"/>
    <property type="project" value="UniProtKB-KW"/>
</dbReference>
<dbReference type="RefSeq" id="WP_069196050.1">
    <property type="nucleotide sequence ID" value="NZ_RLII01000010.1"/>
</dbReference>
<evidence type="ECO:0000256" key="5">
    <source>
        <dbReference type="ARBA" id="ARBA00022833"/>
    </source>
</evidence>
<dbReference type="NCBIfam" id="NF000642">
    <property type="entry name" value="PRK00024.1"/>
    <property type="match status" value="1"/>
</dbReference>
<reference evidence="10" key="1">
    <citation type="submission" date="2018-11" db="EMBL/GenBank/DDBJ databases">
        <title>Genome sequencing of a novel mesophilic and cellulolytic organism within the genus Hungateiclostridium.</title>
        <authorList>
            <person name="Rettenmaier R."/>
            <person name="Liebl W."/>
            <person name="Zverlov V."/>
        </authorList>
    </citation>
    <scope>NUCLEOTIDE SEQUENCE [LARGE SCALE GENOMIC DNA]</scope>
    <source>
        <strain evidence="10">N2K1</strain>
    </source>
</reference>
<comment type="caution">
    <text evidence="9">The sequence shown here is derived from an EMBL/GenBank/DDBJ whole genome shotgun (WGS) entry which is preliminary data.</text>
</comment>
<dbReference type="Proteomes" id="UP000289166">
    <property type="component" value="Unassembled WGS sequence"/>
</dbReference>
<dbReference type="CDD" id="cd08071">
    <property type="entry name" value="MPN_DUF2466"/>
    <property type="match status" value="1"/>
</dbReference>
<dbReference type="PROSITE" id="PS01302">
    <property type="entry name" value="UPF0758"/>
    <property type="match status" value="1"/>
</dbReference>
<dbReference type="GO" id="GO:0006508">
    <property type="term" value="P:proteolysis"/>
    <property type="evidence" value="ECO:0007669"/>
    <property type="project" value="UniProtKB-KW"/>
</dbReference>
<organism evidence="9 10">
    <name type="scientific">Acetivibrio mesophilus</name>
    <dbReference type="NCBI Taxonomy" id="2487273"/>
    <lineage>
        <taxon>Bacteria</taxon>
        <taxon>Bacillati</taxon>
        <taxon>Bacillota</taxon>
        <taxon>Clostridia</taxon>
        <taxon>Eubacteriales</taxon>
        <taxon>Oscillospiraceae</taxon>
        <taxon>Acetivibrio</taxon>
    </lineage>
</organism>
<keyword evidence="5" id="KW-0862">Zinc</keyword>
<gene>
    <name evidence="9" type="primary">radC</name>
    <name evidence="9" type="ORF">EFD62_09550</name>
</gene>
<dbReference type="NCBIfam" id="TIGR00608">
    <property type="entry name" value="radc"/>
    <property type="match status" value="1"/>
</dbReference>
<dbReference type="GO" id="GO:0008237">
    <property type="term" value="F:metallopeptidase activity"/>
    <property type="evidence" value="ECO:0007669"/>
    <property type="project" value="UniProtKB-KW"/>
</dbReference>
<dbReference type="InterPro" id="IPR001405">
    <property type="entry name" value="UPF0758"/>
</dbReference>
<comment type="similarity">
    <text evidence="1 7">Belongs to the UPF0758 family.</text>
</comment>
<keyword evidence="6" id="KW-0482">Metalloprotease</keyword>
<keyword evidence="4" id="KW-0378">Hydrolase</keyword>
<keyword evidence="10" id="KW-1185">Reference proteome</keyword>
<name>A0A4Q0I469_9FIRM</name>
<accession>A0A4Q0I469</accession>
<evidence type="ECO:0000313" key="10">
    <source>
        <dbReference type="Proteomes" id="UP000289166"/>
    </source>
</evidence>
<evidence type="ECO:0000256" key="6">
    <source>
        <dbReference type="ARBA" id="ARBA00023049"/>
    </source>
</evidence>
<dbReference type="InterPro" id="IPR046778">
    <property type="entry name" value="UPF0758_N"/>
</dbReference>
<sequence>MKKISDIPKFERPREKLFERGVRSLSDLELLAVLIGSGTKDCNVMTVASRILKVLDKGCDRVSAKELQEIEGVGPAKASVIAAALEFARRRIRPEGIKISSPSDILPLISYMSNRKQEHFICVSLSGASEVIATRVVSVGLVNKVQVHPREVFADPITDRATAVIVAHNHPSGSLSPSEEDIEVTKLLKEAGDTLGITLTDHIIFSRKGYFSFLENGQMPN</sequence>
<evidence type="ECO:0000256" key="2">
    <source>
        <dbReference type="ARBA" id="ARBA00022670"/>
    </source>
</evidence>
<evidence type="ECO:0000256" key="7">
    <source>
        <dbReference type="RuleBase" id="RU003797"/>
    </source>
</evidence>